<dbReference type="Gene3D" id="1.25.40.10">
    <property type="entry name" value="Tetratricopeptide repeat domain"/>
    <property type="match status" value="1"/>
</dbReference>
<accession>A0ABM6WFI2</accession>
<proteinExistence type="predicted"/>
<protein>
    <recommendedName>
        <fullName evidence="2">OmpR/PhoB-type domain-containing protein</fullName>
    </recommendedName>
</protein>
<keyword evidence="4" id="KW-1185">Reference proteome</keyword>
<dbReference type="InterPro" id="IPR011990">
    <property type="entry name" value="TPR-like_helical_dom_sf"/>
</dbReference>
<keyword evidence="1" id="KW-0238">DNA-binding</keyword>
<feature type="domain" description="OmpR/PhoB-type" evidence="2">
    <location>
        <begin position="394"/>
        <end position="457"/>
    </location>
</feature>
<evidence type="ECO:0000256" key="1">
    <source>
        <dbReference type="ARBA" id="ARBA00023125"/>
    </source>
</evidence>
<dbReference type="InterPro" id="IPR036388">
    <property type="entry name" value="WH-like_DNA-bd_sf"/>
</dbReference>
<dbReference type="SUPFAM" id="SSF48452">
    <property type="entry name" value="TPR-like"/>
    <property type="match status" value="1"/>
</dbReference>
<organism evidence="3 4">
    <name type="scientific">Meiothermus taiwanensis WR-220</name>
    <dbReference type="NCBI Taxonomy" id="1339250"/>
    <lineage>
        <taxon>Bacteria</taxon>
        <taxon>Thermotogati</taxon>
        <taxon>Deinococcota</taxon>
        <taxon>Deinococci</taxon>
        <taxon>Thermales</taxon>
        <taxon>Thermaceae</taxon>
        <taxon>Meiothermus</taxon>
    </lineage>
</organism>
<evidence type="ECO:0000259" key="2">
    <source>
        <dbReference type="SMART" id="SM00862"/>
    </source>
</evidence>
<dbReference type="Proteomes" id="UP000263013">
    <property type="component" value="Chromosome"/>
</dbReference>
<dbReference type="SMART" id="SM00862">
    <property type="entry name" value="Trans_reg_C"/>
    <property type="match status" value="1"/>
</dbReference>
<dbReference type="SUPFAM" id="SSF46894">
    <property type="entry name" value="C-terminal effector domain of the bipartite response regulators"/>
    <property type="match status" value="1"/>
</dbReference>
<dbReference type="InterPro" id="IPR001867">
    <property type="entry name" value="OmpR/PhoB-type_DNA-bd"/>
</dbReference>
<sequence>MDLEAAWAAGQHREGLAWCLERLRQTPVPDPLLLRYALEFALELGQEEALLHFPDLSHTPPPEVQALLSQIAWQRGQLSQALELAQQAYRQSPCFLTAYALATAAFLRSPQEAGRWLREALRQAEAAGQPQRAAQAAAALALLEVTLGAYAQAEVWAAWGVRVAESIGLKHPSLRNALYMAWGYARILGGRLEALPPLETKHPEALLAQGDFWLAMGQAEAALGAYRAMDDQLPPIRARRLPLLARQVRALLELGRLEEARALGLEARVLGAETPEALRDWGELAYLMPLSLANPSEAVEPLAELLGRFLRRPSAPRAAMTALYLARAYLSLGLAARARATLAEASWALEGLSPEGRAFLAGSAAFFREVFALLEPAPRLRLHFLGGEGVWLEGAPLQLTPRQREILVALVLNPAGLSAEQLALRVWGEGGRAEVAKAEVRRLRQRLNLVMSRPYRLIGRVWADFVELRERLLRGSLQGALALYGGPLLPGSDAPVVIEAREEISALLKKTLLSQGAIQPAFELAMQEEDPEFWQAVLAQLHPGDPRRVLLEARWQRFWSAV</sequence>
<dbReference type="RefSeq" id="WP_027888860.1">
    <property type="nucleotide sequence ID" value="NZ_CP021130.1"/>
</dbReference>
<reference evidence="3 4" key="1">
    <citation type="submission" date="2017-05" db="EMBL/GenBank/DDBJ databases">
        <title>Complete genome sequence of Meiothermus taiwanensis WR-220.</title>
        <authorList>
            <person name="Wu W.-L."/>
            <person name="Lo W.-S."/>
            <person name="Kuo C.-H."/>
            <person name="Wu S.-H."/>
        </authorList>
    </citation>
    <scope>NUCLEOTIDE SEQUENCE [LARGE SCALE GENOMIC DNA]</scope>
    <source>
        <strain evidence="3 4">WR-220</strain>
    </source>
</reference>
<evidence type="ECO:0000313" key="4">
    <source>
        <dbReference type="Proteomes" id="UP000263013"/>
    </source>
</evidence>
<evidence type="ECO:0000313" key="3">
    <source>
        <dbReference type="EMBL" id="AWR85682.1"/>
    </source>
</evidence>
<gene>
    <name evidence="3" type="ORF">Mtai_v1c04340</name>
</gene>
<name>A0ABM6WFI2_9DEIN</name>
<dbReference type="InterPro" id="IPR016032">
    <property type="entry name" value="Sig_transdc_resp-reg_C-effctor"/>
</dbReference>
<dbReference type="EMBL" id="CP021130">
    <property type="protein sequence ID" value="AWR85682.1"/>
    <property type="molecule type" value="Genomic_DNA"/>
</dbReference>
<dbReference type="Gene3D" id="1.10.10.10">
    <property type="entry name" value="Winged helix-like DNA-binding domain superfamily/Winged helix DNA-binding domain"/>
    <property type="match status" value="1"/>
</dbReference>